<dbReference type="Gene3D" id="3.40.50.10990">
    <property type="entry name" value="GTP cyclohydrolase II"/>
    <property type="match status" value="1"/>
</dbReference>
<evidence type="ECO:0000256" key="4">
    <source>
        <dbReference type="ARBA" id="ARBA00022619"/>
    </source>
</evidence>
<keyword evidence="12" id="KW-1185">Reference proteome</keyword>
<dbReference type="InterPro" id="IPR000926">
    <property type="entry name" value="RibA"/>
</dbReference>
<evidence type="ECO:0000256" key="5">
    <source>
        <dbReference type="ARBA" id="ARBA00022741"/>
    </source>
</evidence>
<feature type="domain" description="GTP cyclohydrolase II" evidence="10">
    <location>
        <begin position="192"/>
        <end position="321"/>
    </location>
</feature>
<evidence type="ECO:0000313" key="12">
    <source>
        <dbReference type="Proteomes" id="UP000318582"/>
    </source>
</evidence>
<dbReference type="GO" id="GO:0009231">
    <property type="term" value="P:riboflavin biosynthetic process"/>
    <property type="evidence" value="ECO:0007669"/>
    <property type="project" value="UniProtKB-KW"/>
</dbReference>
<evidence type="ECO:0000256" key="7">
    <source>
        <dbReference type="ARBA" id="ARBA00023134"/>
    </source>
</evidence>
<organism evidence="11 12">
    <name type="scientific">Powellomyces hirtus</name>
    <dbReference type="NCBI Taxonomy" id="109895"/>
    <lineage>
        <taxon>Eukaryota</taxon>
        <taxon>Fungi</taxon>
        <taxon>Fungi incertae sedis</taxon>
        <taxon>Chytridiomycota</taxon>
        <taxon>Chytridiomycota incertae sedis</taxon>
        <taxon>Chytridiomycetes</taxon>
        <taxon>Spizellomycetales</taxon>
        <taxon>Powellomycetaceae</taxon>
        <taxon>Powellomyces</taxon>
    </lineage>
</organism>
<sequence>MVPHAPHLLAQLTEQGSPLILPSTTARTPSPFFADQQLQTPPLSLQQQPDRSNNNNNNHTTLHSPSLNTRTDIPLSVRCQVRTRIPSEFGGICYLHLYTNTWDDEEHLALVYGDDVQSASLEEFRPGDTDRERMLRGVKGVAAPATPPPPAQPSTKTVHHVNGHHHHHHSQQNGHATDGDDDDEDPTPLSLSTPQPPLVRIHSCCFTGETLRSLRCDCAEQLEEAMRIMAKVNRGVVLYLKQEGRGIGLRDKLRAYNLIDLGHDTMAANLLLGHPPDARSYEIASAMLRDLGVDRVRLLTNNPDKMRHLQSDGVQVVERVPMIPASWRKFATEIAGVADGNDAPVAAIDHLSLSASSSPSTSPLPLPILSANGTTTKPSAVRPSSPANQPSTPAAPSWTSSRRAATPPRAHSPSPLSTSSITAVRLQDRDEYLVTKVQRMGHILDIPAQLLEAVHNNSLAAAAAHSASASSSPASTTPPTDIVSAIPSPSEPNSK</sequence>
<dbReference type="Proteomes" id="UP000318582">
    <property type="component" value="Unassembled WGS sequence"/>
</dbReference>
<dbReference type="PANTHER" id="PTHR21327:SF29">
    <property type="entry name" value="GTP CYCLOHYDROLASE-2"/>
    <property type="match status" value="1"/>
</dbReference>
<evidence type="ECO:0000256" key="1">
    <source>
        <dbReference type="ARBA" id="ARBA00005104"/>
    </source>
</evidence>
<gene>
    <name evidence="11" type="primary">RIB1</name>
    <name evidence="11" type="ORF">PhCBS80983_g06135</name>
</gene>
<evidence type="ECO:0000259" key="10">
    <source>
        <dbReference type="Pfam" id="PF00925"/>
    </source>
</evidence>
<evidence type="ECO:0000256" key="2">
    <source>
        <dbReference type="ARBA" id="ARBA00008131"/>
    </source>
</evidence>
<dbReference type="CDD" id="cd00641">
    <property type="entry name" value="GTP_cyclohydro2"/>
    <property type="match status" value="1"/>
</dbReference>
<feature type="region of interest" description="Disordered" evidence="9">
    <location>
        <begin position="43"/>
        <end position="69"/>
    </location>
</feature>
<feature type="compositionally biased region" description="Low complexity" evidence="9">
    <location>
        <begin position="43"/>
        <end position="58"/>
    </location>
</feature>
<name>A0A507DQX6_9FUNG</name>
<dbReference type="AlphaFoldDB" id="A0A507DQX6"/>
<dbReference type="PANTHER" id="PTHR21327">
    <property type="entry name" value="GTP CYCLOHYDROLASE II-RELATED"/>
    <property type="match status" value="1"/>
</dbReference>
<comment type="pathway">
    <text evidence="1">Cofactor biosynthesis; riboflavin biosynthesis.</text>
</comment>
<dbReference type="STRING" id="109895.A0A507DQX6"/>
<feature type="compositionally biased region" description="Low complexity" evidence="9">
    <location>
        <begin position="354"/>
        <end position="370"/>
    </location>
</feature>
<feature type="compositionally biased region" description="Polar residues" evidence="9">
    <location>
        <begin position="59"/>
        <end position="69"/>
    </location>
</feature>
<dbReference type="GO" id="GO:0003935">
    <property type="term" value="F:GTP cyclohydrolase II activity"/>
    <property type="evidence" value="ECO:0007669"/>
    <property type="project" value="UniProtKB-EC"/>
</dbReference>
<proteinExistence type="inferred from homology"/>
<evidence type="ECO:0000256" key="9">
    <source>
        <dbReference type="SAM" id="MobiDB-lite"/>
    </source>
</evidence>
<feature type="compositionally biased region" description="Basic residues" evidence="9">
    <location>
        <begin position="157"/>
        <end position="170"/>
    </location>
</feature>
<dbReference type="InterPro" id="IPR032677">
    <property type="entry name" value="GTP_cyclohydro_II"/>
</dbReference>
<evidence type="ECO:0000313" key="11">
    <source>
        <dbReference type="EMBL" id="TPX53841.1"/>
    </source>
</evidence>
<dbReference type="NCBIfam" id="NF001591">
    <property type="entry name" value="PRK00393.1"/>
    <property type="match status" value="1"/>
</dbReference>
<evidence type="ECO:0000256" key="3">
    <source>
        <dbReference type="ARBA" id="ARBA00012762"/>
    </source>
</evidence>
<keyword evidence="6 11" id="KW-0378">Hydrolase</keyword>
<feature type="region of interest" description="Disordered" evidence="9">
    <location>
        <begin position="141"/>
        <end position="195"/>
    </location>
</feature>
<feature type="compositionally biased region" description="Low complexity" evidence="9">
    <location>
        <begin position="463"/>
        <end position="480"/>
    </location>
</feature>
<keyword evidence="7" id="KW-0342">GTP-binding</keyword>
<dbReference type="EC" id="3.5.4.25" evidence="3"/>
<feature type="region of interest" description="Disordered" evidence="9">
    <location>
        <begin position="463"/>
        <end position="495"/>
    </location>
</feature>
<protein>
    <recommendedName>
        <fullName evidence="3">GTP cyclohydrolase II</fullName>
        <ecNumber evidence="3">3.5.4.25</ecNumber>
    </recommendedName>
</protein>
<evidence type="ECO:0000256" key="8">
    <source>
        <dbReference type="ARBA" id="ARBA00049295"/>
    </source>
</evidence>
<keyword evidence="4" id="KW-0686">Riboflavin biosynthesis</keyword>
<comment type="similarity">
    <text evidence="2">Belongs to the GTP cyclohydrolase II family.</text>
</comment>
<comment type="catalytic activity">
    <reaction evidence="8">
        <text>GTP + 4 H2O = 2,5-diamino-6-hydroxy-4-(5-phosphoribosylamino)-pyrimidine + formate + 2 phosphate + 3 H(+)</text>
        <dbReference type="Rhea" id="RHEA:23704"/>
        <dbReference type="ChEBI" id="CHEBI:15377"/>
        <dbReference type="ChEBI" id="CHEBI:15378"/>
        <dbReference type="ChEBI" id="CHEBI:15740"/>
        <dbReference type="ChEBI" id="CHEBI:37565"/>
        <dbReference type="ChEBI" id="CHEBI:43474"/>
        <dbReference type="ChEBI" id="CHEBI:58614"/>
        <dbReference type="EC" id="3.5.4.25"/>
    </reaction>
</comment>
<dbReference type="EMBL" id="QEAQ01000186">
    <property type="protein sequence ID" value="TPX53841.1"/>
    <property type="molecule type" value="Genomic_DNA"/>
</dbReference>
<accession>A0A507DQX6</accession>
<reference evidence="11 12" key="1">
    <citation type="journal article" date="2019" name="Sci. Rep.">
        <title>Comparative genomics of chytrid fungi reveal insights into the obligate biotrophic and pathogenic lifestyle of Synchytrium endobioticum.</title>
        <authorList>
            <person name="van de Vossenberg B.T.L.H."/>
            <person name="Warris S."/>
            <person name="Nguyen H.D.T."/>
            <person name="van Gent-Pelzer M.P.E."/>
            <person name="Joly D.L."/>
            <person name="van de Geest H.C."/>
            <person name="Bonants P.J.M."/>
            <person name="Smith D.S."/>
            <person name="Levesque C.A."/>
            <person name="van der Lee T.A.J."/>
        </authorList>
    </citation>
    <scope>NUCLEOTIDE SEQUENCE [LARGE SCALE GENOMIC DNA]</scope>
    <source>
        <strain evidence="11 12">CBS 809.83</strain>
    </source>
</reference>
<dbReference type="SUPFAM" id="SSF142695">
    <property type="entry name" value="RibA-like"/>
    <property type="match status" value="1"/>
</dbReference>
<feature type="compositionally biased region" description="Low complexity" evidence="9">
    <location>
        <begin position="390"/>
        <end position="401"/>
    </location>
</feature>
<feature type="region of interest" description="Disordered" evidence="9">
    <location>
        <begin position="354"/>
        <end position="422"/>
    </location>
</feature>
<comment type="caution">
    <text evidence="11">The sequence shown here is derived from an EMBL/GenBank/DDBJ whole genome shotgun (WGS) entry which is preliminary data.</text>
</comment>
<dbReference type="InterPro" id="IPR036144">
    <property type="entry name" value="RibA-like_sf"/>
</dbReference>
<dbReference type="GO" id="GO:0005525">
    <property type="term" value="F:GTP binding"/>
    <property type="evidence" value="ECO:0007669"/>
    <property type="project" value="UniProtKB-KW"/>
</dbReference>
<dbReference type="Pfam" id="PF00925">
    <property type="entry name" value="GTP_cyclohydro2"/>
    <property type="match status" value="1"/>
</dbReference>
<evidence type="ECO:0000256" key="6">
    <source>
        <dbReference type="ARBA" id="ARBA00022801"/>
    </source>
</evidence>
<keyword evidence="5" id="KW-0547">Nucleotide-binding</keyword>